<keyword evidence="9 15" id="KW-0238">DNA-binding</keyword>
<dbReference type="AlphaFoldDB" id="A0A3N4UQL2"/>
<evidence type="ECO:0000256" key="6">
    <source>
        <dbReference type="ARBA" id="ARBA00022771"/>
    </source>
</evidence>
<feature type="active site" description="Proton donor; for delta-elimination activity" evidence="15">
    <location>
        <position position="261"/>
    </location>
</feature>
<dbReference type="SMART" id="SM01232">
    <property type="entry name" value="H2TH"/>
    <property type="match status" value="1"/>
</dbReference>
<evidence type="ECO:0000256" key="9">
    <source>
        <dbReference type="ARBA" id="ARBA00023125"/>
    </source>
</evidence>
<evidence type="ECO:0000256" key="13">
    <source>
        <dbReference type="ARBA" id="ARBA00023295"/>
    </source>
</evidence>
<dbReference type="PROSITE" id="PS01242">
    <property type="entry name" value="ZF_FPG_1"/>
    <property type="match status" value="1"/>
</dbReference>
<dbReference type="OrthoDB" id="9800855at2"/>
<feature type="binding site" evidence="15">
    <location>
        <position position="152"/>
    </location>
    <ligand>
        <name>DNA</name>
        <dbReference type="ChEBI" id="CHEBI:16991"/>
    </ligand>
</feature>
<feature type="domain" description="Formamidopyrimidine-DNA glycosylase catalytic" evidence="17">
    <location>
        <begin position="2"/>
        <end position="111"/>
    </location>
</feature>
<keyword evidence="7 15" id="KW-0378">Hydrolase</keyword>
<dbReference type="FunFam" id="1.10.8.50:FF:000003">
    <property type="entry name" value="Formamidopyrimidine-DNA glycosylase"/>
    <property type="match status" value="1"/>
</dbReference>
<proteinExistence type="inferred from homology"/>
<comment type="catalytic activity">
    <reaction evidence="14 15">
        <text>2'-deoxyribonucleotide-(2'-deoxyribose 5'-phosphate)-2'-deoxyribonucleotide-DNA = a 3'-end 2'-deoxyribonucleotide-(2,3-dehydro-2,3-deoxyribose 5'-phosphate)-DNA + a 5'-end 5'-phospho-2'-deoxyribonucleoside-DNA + H(+)</text>
        <dbReference type="Rhea" id="RHEA:66592"/>
        <dbReference type="Rhea" id="RHEA-COMP:13180"/>
        <dbReference type="Rhea" id="RHEA-COMP:16897"/>
        <dbReference type="Rhea" id="RHEA-COMP:17067"/>
        <dbReference type="ChEBI" id="CHEBI:15378"/>
        <dbReference type="ChEBI" id="CHEBI:136412"/>
        <dbReference type="ChEBI" id="CHEBI:157695"/>
        <dbReference type="ChEBI" id="CHEBI:167181"/>
        <dbReference type="EC" id="4.2.99.18"/>
    </reaction>
</comment>
<dbReference type="EC" id="4.2.99.18" evidence="15"/>
<keyword evidence="4 15" id="KW-0479">Metal-binding</keyword>
<dbReference type="Proteomes" id="UP000272193">
    <property type="component" value="Unassembled WGS sequence"/>
</dbReference>
<feature type="binding site" evidence="15">
    <location>
        <position position="90"/>
    </location>
    <ligand>
        <name>DNA</name>
        <dbReference type="ChEBI" id="CHEBI:16991"/>
    </ligand>
</feature>
<dbReference type="GO" id="GO:0034039">
    <property type="term" value="F:8-oxo-7,8-dihydroguanine DNA N-glycosylase activity"/>
    <property type="evidence" value="ECO:0007669"/>
    <property type="project" value="TreeGrafter"/>
</dbReference>
<dbReference type="Gene3D" id="3.20.190.10">
    <property type="entry name" value="MutM-like, N-terminal"/>
    <property type="match status" value="1"/>
</dbReference>
<dbReference type="SUPFAM" id="SSF46946">
    <property type="entry name" value="S13-like H2TH domain"/>
    <property type="match status" value="1"/>
</dbReference>
<evidence type="ECO:0000313" key="19">
    <source>
        <dbReference type="Proteomes" id="UP000272193"/>
    </source>
</evidence>
<comment type="catalytic activity">
    <reaction evidence="1 15">
        <text>Hydrolysis of DNA containing ring-opened 7-methylguanine residues, releasing 2,6-diamino-4-hydroxy-5-(N-methyl)formamidopyrimidine.</text>
        <dbReference type="EC" id="3.2.2.23"/>
    </reaction>
</comment>
<comment type="function">
    <text evidence="15">Involved in base excision repair of DNA damaged by oxidation or by mutagenic agents. Acts as DNA glycosylase that recognizes and removes damaged bases. Has a preference for oxidized purines, such as 7,8-dihydro-8-oxoguanine (8-oxoG). Has AP (apurinic/apyrimidinic) lyase activity and introduces nicks in the DNA strand. Cleaves the DNA backbone by beta-delta elimination to generate a single-strand break at the site of the removed base with both 3'- and 5'-phosphates.</text>
</comment>
<comment type="cofactor">
    <cofactor evidence="15">
        <name>Zn(2+)</name>
        <dbReference type="ChEBI" id="CHEBI:29105"/>
    </cofactor>
    <text evidence="15">Binds 1 zinc ion per subunit.</text>
</comment>
<dbReference type="EMBL" id="RKQL01000001">
    <property type="protein sequence ID" value="RPE72942.1"/>
    <property type="molecule type" value="Genomic_DNA"/>
</dbReference>
<dbReference type="PANTHER" id="PTHR22993">
    <property type="entry name" value="FORMAMIDOPYRIMIDINE-DNA GLYCOSYLASE"/>
    <property type="match status" value="1"/>
</dbReference>
<dbReference type="InterPro" id="IPR020629">
    <property type="entry name" value="FPG_Glyclase"/>
</dbReference>
<dbReference type="GO" id="GO:0006284">
    <property type="term" value="P:base-excision repair"/>
    <property type="evidence" value="ECO:0007669"/>
    <property type="project" value="InterPro"/>
</dbReference>
<evidence type="ECO:0000256" key="1">
    <source>
        <dbReference type="ARBA" id="ARBA00001668"/>
    </source>
</evidence>
<dbReference type="Pfam" id="PF06827">
    <property type="entry name" value="zf-FPG_IleRS"/>
    <property type="match status" value="1"/>
</dbReference>
<evidence type="ECO:0000256" key="5">
    <source>
        <dbReference type="ARBA" id="ARBA00022763"/>
    </source>
</evidence>
<evidence type="ECO:0000259" key="17">
    <source>
        <dbReference type="PROSITE" id="PS51068"/>
    </source>
</evidence>
<organism evidence="18 19">
    <name type="scientific">Tibeticola sediminis</name>
    <dbReference type="NCBI Taxonomy" id="1917811"/>
    <lineage>
        <taxon>Bacteria</taxon>
        <taxon>Pseudomonadati</taxon>
        <taxon>Pseudomonadota</taxon>
        <taxon>Betaproteobacteria</taxon>
        <taxon>Burkholderiales</taxon>
        <taxon>Comamonadaceae</taxon>
        <taxon>Tibeticola</taxon>
    </lineage>
</organism>
<dbReference type="RefSeq" id="WP_124220386.1">
    <property type="nucleotide sequence ID" value="NZ_RKQL01000001.1"/>
</dbReference>
<sequence length="271" mass="29277">MPELPEVEVTRAGIAPKLAGRRIVGVRLGKPLRWPLGVAAEELIGQVIGAVRRRAKYLLVDLDGGGVLVMHLGMSGRLAFHTGSPPAGPHDHFDLQVEGGVLRLHDPRRFGAVVYGASPDAPMVRKLIGHLGPEPLSGDFDAHVFHLGLRQRRTTIKQALMAGDLVVGVGNIYASEALFEAGIRPTTPAHRLSRLRAERLHAAIRRVLQRALDSGGSTLRDFLSAEGQPGHFQQEAAVYGRAGQACPRCGHTVRSVVLGQRSTFYCPRCQT</sequence>
<dbReference type="PANTHER" id="PTHR22993:SF9">
    <property type="entry name" value="FORMAMIDOPYRIMIDINE-DNA GLYCOSYLASE"/>
    <property type="match status" value="1"/>
</dbReference>
<evidence type="ECO:0000256" key="15">
    <source>
        <dbReference type="HAMAP-Rule" id="MF_00103"/>
    </source>
</evidence>
<keyword evidence="10 15" id="KW-0234">DNA repair</keyword>
<evidence type="ECO:0000256" key="2">
    <source>
        <dbReference type="ARBA" id="ARBA00009409"/>
    </source>
</evidence>
<keyword evidence="19" id="KW-1185">Reference proteome</keyword>
<dbReference type="EC" id="3.2.2.23" evidence="15"/>
<feature type="binding site" evidence="15">
    <location>
        <position position="108"/>
    </location>
    <ligand>
        <name>DNA</name>
        <dbReference type="ChEBI" id="CHEBI:16991"/>
    </ligand>
</feature>
<dbReference type="CDD" id="cd08966">
    <property type="entry name" value="EcFpg-like_N"/>
    <property type="match status" value="1"/>
</dbReference>
<evidence type="ECO:0000259" key="16">
    <source>
        <dbReference type="PROSITE" id="PS51066"/>
    </source>
</evidence>
<comment type="caution">
    <text evidence="18">The sequence shown here is derived from an EMBL/GenBank/DDBJ whole genome shotgun (WGS) entry which is preliminary data.</text>
</comment>
<keyword evidence="13 15" id="KW-0326">Glycosidase</keyword>
<evidence type="ECO:0000256" key="8">
    <source>
        <dbReference type="ARBA" id="ARBA00022833"/>
    </source>
</evidence>
<reference evidence="18 19" key="1">
    <citation type="submission" date="2018-11" db="EMBL/GenBank/DDBJ databases">
        <title>Genomic Encyclopedia of Type Strains, Phase IV (KMG-IV): sequencing the most valuable type-strain genomes for metagenomic binning, comparative biology and taxonomic classification.</title>
        <authorList>
            <person name="Goeker M."/>
        </authorList>
    </citation>
    <scope>NUCLEOTIDE SEQUENCE [LARGE SCALE GENOMIC DNA]</scope>
    <source>
        <strain evidence="18 19">DSM 101684</strain>
    </source>
</reference>
<protein>
    <recommendedName>
        <fullName evidence="15">Formamidopyrimidine-DNA glycosylase</fullName>
        <shortName evidence="15">Fapy-DNA glycosylase</shortName>
        <ecNumber evidence="15">3.2.2.23</ecNumber>
    </recommendedName>
    <alternativeName>
        <fullName evidence="15">DNA-(apurinic or apyrimidinic site) lyase MutM</fullName>
        <shortName evidence="15">AP lyase MutM</shortName>
        <ecNumber evidence="15">4.2.99.18</ecNumber>
    </alternativeName>
</protein>
<keyword evidence="12 15" id="KW-0511">Multifunctional enzyme</keyword>
<dbReference type="NCBIfam" id="TIGR00577">
    <property type="entry name" value="fpg"/>
    <property type="match status" value="1"/>
</dbReference>
<keyword evidence="5 15" id="KW-0227">DNA damage</keyword>
<dbReference type="GO" id="GO:0140078">
    <property type="term" value="F:class I DNA-(apurinic or apyrimidinic site) endonuclease activity"/>
    <property type="evidence" value="ECO:0007669"/>
    <property type="project" value="UniProtKB-EC"/>
</dbReference>
<dbReference type="NCBIfam" id="NF002211">
    <property type="entry name" value="PRK01103.1"/>
    <property type="match status" value="1"/>
</dbReference>
<evidence type="ECO:0000313" key="18">
    <source>
        <dbReference type="EMBL" id="RPE72942.1"/>
    </source>
</evidence>
<gene>
    <name evidence="15" type="primary">mutM</name>
    <name evidence="15" type="synonym">fpg</name>
    <name evidence="18" type="ORF">EDC62_0651</name>
</gene>
<keyword evidence="6 15" id="KW-0863">Zinc-finger</keyword>
<evidence type="ECO:0000256" key="10">
    <source>
        <dbReference type="ARBA" id="ARBA00023204"/>
    </source>
</evidence>
<dbReference type="InterPro" id="IPR012319">
    <property type="entry name" value="FPG_cat"/>
</dbReference>
<dbReference type="Pfam" id="PF01149">
    <property type="entry name" value="Fapy_DNA_glyco"/>
    <property type="match status" value="1"/>
</dbReference>
<dbReference type="Gene3D" id="1.10.8.50">
    <property type="match status" value="1"/>
</dbReference>
<dbReference type="GO" id="GO:0008270">
    <property type="term" value="F:zinc ion binding"/>
    <property type="evidence" value="ECO:0007669"/>
    <property type="project" value="UniProtKB-UniRule"/>
</dbReference>
<keyword evidence="8 15" id="KW-0862">Zinc</keyword>
<dbReference type="InterPro" id="IPR010663">
    <property type="entry name" value="Znf_FPG/IleRS"/>
</dbReference>
<evidence type="ECO:0000256" key="11">
    <source>
        <dbReference type="ARBA" id="ARBA00023239"/>
    </source>
</evidence>
<dbReference type="SUPFAM" id="SSF81624">
    <property type="entry name" value="N-terminal domain of MutM-like DNA repair proteins"/>
    <property type="match status" value="1"/>
</dbReference>
<keyword evidence="11 15" id="KW-0456">Lyase</keyword>
<dbReference type="InterPro" id="IPR035937">
    <property type="entry name" value="FPG_N"/>
</dbReference>
<dbReference type="Pfam" id="PF06831">
    <property type="entry name" value="H2TH"/>
    <property type="match status" value="1"/>
</dbReference>
<feature type="active site" description="Schiff-base intermediate with DNA" evidence="15">
    <location>
        <position position="2"/>
    </location>
</feature>
<feature type="domain" description="FPG-type" evidence="16">
    <location>
        <begin position="237"/>
        <end position="271"/>
    </location>
</feature>
<evidence type="ECO:0000256" key="7">
    <source>
        <dbReference type="ARBA" id="ARBA00022801"/>
    </source>
</evidence>
<dbReference type="PROSITE" id="PS51066">
    <property type="entry name" value="ZF_FPG_2"/>
    <property type="match status" value="1"/>
</dbReference>
<dbReference type="InterPro" id="IPR010979">
    <property type="entry name" value="Ribosomal_uS13-like_H2TH"/>
</dbReference>
<dbReference type="HAMAP" id="MF_00103">
    <property type="entry name" value="Fapy_DNA_glycosyl"/>
    <property type="match status" value="1"/>
</dbReference>
<dbReference type="InterPro" id="IPR000214">
    <property type="entry name" value="Znf_DNA_glyclase/AP_lyase"/>
</dbReference>
<dbReference type="SMART" id="SM00898">
    <property type="entry name" value="Fapy_DNA_glyco"/>
    <property type="match status" value="1"/>
</dbReference>
<comment type="subunit">
    <text evidence="3 15">Monomer.</text>
</comment>
<evidence type="ECO:0000256" key="3">
    <source>
        <dbReference type="ARBA" id="ARBA00011245"/>
    </source>
</evidence>
<dbReference type="InterPro" id="IPR015887">
    <property type="entry name" value="DNA_glyclase_Znf_dom_DNA_BS"/>
</dbReference>
<dbReference type="GO" id="GO:0003684">
    <property type="term" value="F:damaged DNA binding"/>
    <property type="evidence" value="ECO:0007669"/>
    <property type="project" value="InterPro"/>
</dbReference>
<dbReference type="PROSITE" id="PS51068">
    <property type="entry name" value="FPG_CAT"/>
    <property type="match status" value="1"/>
</dbReference>
<evidence type="ECO:0000256" key="14">
    <source>
        <dbReference type="ARBA" id="ARBA00044632"/>
    </source>
</evidence>
<dbReference type="InterPro" id="IPR015886">
    <property type="entry name" value="H2TH_FPG"/>
</dbReference>
<accession>A0A3N4UQL2</accession>
<name>A0A3N4UQL2_9BURK</name>
<evidence type="ECO:0000256" key="12">
    <source>
        <dbReference type="ARBA" id="ARBA00023268"/>
    </source>
</evidence>
<dbReference type="SUPFAM" id="SSF57716">
    <property type="entry name" value="Glucocorticoid receptor-like (DNA-binding domain)"/>
    <property type="match status" value="1"/>
</dbReference>
<evidence type="ECO:0000256" key="4">
    <source>
        <dbReference type="ARBA" id="ARBA00022723"/>
    </source>
</evidence>
<comment type="similarity">
    <text evidence="2 15">Belongs to the FPG family.</text>
</comment>
<feature type="active site" description="Proton donor" evidence="15">
    <location>
        <position position="3"/>
    </location>
</feature>
<feature type="active site" description="Proton donor; for beta-elimination activity" evidence="15">
    <location>
        <position position="56"/>
    </location>
</feature>